<name>A0A927FXU3_9HYPH</name>
<gene>
    <name evidence="1" type="ORF">IC608_14910</name>
</gene>
<keyword evidence="1" id="KW-0436">Ligase</keyword>
<reference evidence="1" key="1">
    <citation type="submission" date="2020-09" db="EMBL/GenBank/DDBJ databases">
        <title>Genome seq and assembly of Devosia sp.</title>
        <authorList>
            <person name="Chhetri G."/>
        </authorList>
    </citation>
    <scope>NUCLEOTIDE SEQUENCE</scope>
    <source>
        <strain evidence="1">PTR5</strain>
    </source>
</reference>
<protein>
    <submittedName>
        <fullName evidence="1">Phenylacetate--CoA ligase family protein</fullName>
    </submittedName>
</protein>
<dbReference type="GO" id="GO:0016874">
    <property type="term" value="F:ligase activity"/>
    <property type="evidence" value="ECO:0007669"/>
    <property type="project" value="UniProtKB-KW"/>
</dbReference>
<dbReference type="PANTHER" id="PTHR36932:SF1">
    <property type="entry name" value="CAPSULAR POLYSACCHARIDE BIOSYNTHESIS PROTEIN"/>
    <property type="match status" value="1"/>
</dbReference>
<dbReference type="InterPro" id="IPR042099">
    <property type="entry name" value="ANL_N_sf"/>
</dbReference>
<proteinExistence type="predicted"/>
<comment type="caution">
    <text evidence="1">The sequence shown here is derived from an EMBL/GenBank/DDBJ whole genome shotgun (WGS) entry which is preliminary data.</text>
</comment>
<sequence>MPSFPSSLLDTARGAYVRSPHWVQNLLKPAVSLVPTRLKFGKTYRVWRQRIARAANDPDYAREQQLLALRKLLHKAHEGSPFYREIIDQAFDHRFDPETITIEDIRRLPVLTKCRLKQAGERALAVPRVMVDRAETSGSNAEKPFSFFLDKDRSAREMAFVYDAWSRVEYSESEPRATLRGFGFGARGDRTHEWDSALRELRLATFPLTQADAAHYLDLIDQRRIRYLYGYPSSVELFCRHLERLGRRPRLPFKGILLVSEPLYEHQRLLISSTLGDVPISCFYGMSEKAVFGTCVPGQLGVYDSNPLYCLAELIDDEGNPVTEPGVEGHLVSTGFLSTGMPFIRYDTGDFARLVENPSAANGYRLRVAAVAPRRKPDFLVMRDGGRMVTMDLTSEDPAQYRGVQEFQFYQDTPGEVKFRYVLSRDGRHEDAQRLVSALSKRCKGRLDFRLEPVSRIAGGRGGKRAFVDQRLDFALY</sequence>
<dbReference type="PANTHER" id="PTHR36932">
    <property type="entry name" value="CAPSULAR POLYSACCHARIDE BIOSYNTHESIS PROTEIN"/>
    <property type="match status" value="1"/>
</dbReference>
<evidence type="ECO:0000313" key="2">
    <source>
        <dbReference type="Proteomes" id="UP000654108"/>
    </source>
</evidence>
<dbReference type="SUPFAM" id="SSF56801">
    <property type="entry name" value="Acetyl-CoA synthetase-like"/>
    <property type="match status" value="1"/>
</dbReference>
<evidence type="ECO:0000313" key="1">
    <source>
        <dbReference type="EMBL" id="MBD8066763.1"/>
    </source>
</evidence>
<accession>A0A927FXU3</accession>
<organism evidence="1 2">
    <name type="scientific">Devosia oryzisoli</name>
    <dbReference type="NCBI Taxonomy" id="2774138"/>
    <lineage>
        <taxon>Bacteria</taxon>
        <taxon>Pseudomonadati</taxon>
        <taxon>Pseudomonadota</taxon>
        <taxon>Alphaproteobacteria</taxon>
        <taxon>Hyphomicrobiales</taxon>
        <taxon>Devosiaceae</taxon>
        <taxon>Devosia</taxon>
    </lineage>
</organism>
<dbReference type="AlphaFoldDB" id="A0A927FXU3"/>
<dbReference type="InterPro" id="IPR053158">
    <property type="entry name" value="CapK_Type1_Caps_Biosynth"/>
</dbReference>
<dbReference type="Proteomes" id="UP000654108">
    <property type="component" value="Unassembled WGS sequence"/>
</dbReference>
<dbReference type="EMBL" id="JACYFU010000004">
    <property type="protein sequence ID" value="MBD8066763.1"/>
    <property type="molecule type" value="Genomic_DNA"/>
</dbReference>
<dbReference type="Gene3D" id="3.40.50.12780">
    <property type="entry name" value="N-terminal domain of ligase-like"/>
    <property type="match status" value="1"/>
</dbReference>
<keyword evidence="2" id="KW-1185">Reference proteome</keyword>
<dbReference type="RefSeq" id="WP_191777156.1">
    <property type="nucleotide sequence ID" value="NZ_JACYFU010000004.1"/>
</dbReference>